<name>A0AAU9R0W9_9VIBR</name>
<keyword evidence="1" id="KW-0812">Transmembrane</keyword>
<reference evidence="2" key="1">
    <citation type="submission" date="2022-01" db="EMBL/GenBank/DDBJ databases">
        <authorList>
            <person name="Lagorce A."/>
        </authorList>
    </citation>
    <scope>NUCLEOTIDE SEQUENCE</scope>
    <source>
        <strain evidence="2">Th15_F1_A12</strain>
    </source>
</reference>
<dbReference type="Proteomes" id="UP001295462">
    <property type="component" value="Unassembled WGS sequence"/>
</dbReference>
<evidence type="ECO:0008006" key="4">
    <source>
        <dbReference type="Google" id="ProtNLM"/>
    </source>
</evidence>
<gene>
    <name evidence="2" type="ORF">THF1A12_80103</name>
</gene>
<evidence type="ECO:0000313" key="3">
    <source>
        <dbReference type="Proteomes" id="UP001295462"/>
    </source>
</evidence>
<feature type="transmembrane region" description="Helical" evidence="1">
    <location>
        <begin position="22"/>
        <end position="41"/>
    </location>
</feature>
<dbReference type="AlphaFoldDB" id="A0AAU9R0W9"/>
<evidence type="ECO:0000256" key="1">
    <source>
        <dbReference type="SAM" id="Phobius"/>
    </source>
</evidence>
<keyword evidence="1" id="KW-1133">Transmembrane helix</keyword>
<evidence type="ECO:0000313" key="2">
    <source>
        <dbReference type="EMBL" id="CAH1603725.1"/>
    </source>
</evidence>
<protein>
    <recommendedName>
        <fullName evidence="4">DUF3265 domain-containing protein</fullName>
    </recommendedName>
</protein>
<sequence>MKASARLSTGDLSSSHFPYQNVVALPVATYIFIISLLGKFLQ</sequence>
<accession>A0AAU9R0W9</accession>
<proteinExistence type="predicted"/>
<comment type="caution">
    <text evidence="2">The sequence shown here is derived from an EMBL/GenBank/DDBJ whole genome shotgun (WGS) entry which is preliminary data.</text>
</comment>
<organism evidence="2 3">
    <name type="scientific">Vibrio jasicida</name>
    <dbReference type="NCBI Taxonomy" id="766224"/>
    <lineage>
        <taxon>Bacteria</taxon>
        <taxon>Pseudomonadati</taxon>
        <taxon>Pseudomonadota</taxon>
        <taxon>Gammaproteobacteria</taxon>
        <taxon>Vibrionales</taxon>
        <taxon>Vibrionaceae</taxon>
        <taxon>Vibrio</taxon>
    </lineage>
</organism>
<dbReference type="EMBL" id="CAKMUD010000138">
    <property type="protein sequence ID" value="CAH1603725.1"/>
    <property type="molecule type" value="Genomic_DNA"/>
</dbReference>
<keyword evidence="1" id="KW-0472">Membrane</keyword>